<dbReference type="EMBL" id="JAUHHV010000008">
    <property type="protein sequence ID" value="KAK1414502.1"/>
    <property type="molecule type" value="Genomic_DNA"/>
</dbReference>
<protein>
    <submittedName>
        <fullName evidence="4">Uncharacterized protein</fullName>
    </submittedName>
</protein>
<sequence length="502" mass="57964">MDQKTRFLGKRSTPEELNAVNSEAEMHIVRNEEEKLPYGKQVALEESIKNLHKQVACLICECNAKDRLMAEHAKTAQDANSGRERAEALVAIQKQELENVLQQKVAAFERLAHLNAALKNCRQELSSAKVEEDKKVIFEMAHKRLESKYIEAKKKLANLTVENARLTKALVKKEEIIKDVNNQIFKASSEFNALVSRLDSTERGNNVLKHEYCHLKKELKVKNRHAVMANRQQLETERQKLRLLVKKRAPGHPKAYPKNHLKGVDRRMSLVIKQLSEVEEENKILQESACKREDEIQNLKAELARMSRDEQNNGDLIMNQMNDHFENLKLTNFDLDQQLSVAKGQLKEAFHTISFLEMELEDKNHQCKRLEATCLELQLQLTSVCSKDVVTDYLDQEEKLIQTGMKITTELTDNKLTHNCSLHNLMAAEDGVDWEFVLNPPMIKEIINVTETEQRYIVVPRVLPIVPIKKRRRHTELLRRLLFRGKRGGSKKKLLSFAAYKV</sequence>
<dbReference type="Proteomes" id="UP001229421">
    <property type="component" value="Unassembled WGS sequence"/>
</dbReference>
<organism evidence="4 5">
    <name type="scientific">Tagetes erecta</name>
    <name type="common">African marigold</name>
    <dbReference type="NCBI Taxonomy" id="13708"/>
    <lineage>
        <taxon>Eukaryota</taxon>
        <taxon>Viridiplantae</taxon>
        <taxon>Streptophyta</taxon>
        <taxon>Embryophyta</taxon>
        <taxon>Tracheophyta</taxon>
        <taxon>Spermatophyta</taxon>
        <taxon>Magnoliopsida</taxon>
        <taxon>eudicotyledons</taxon>
        <taxon>Gunneridae</taxon>
        <taxon>Pentapetalae</taxon>
        <taxon>asterids</taxon>
        <taxon>campanulids</taxon>
        <taxon>Asterales</taxon>
        <taxon>Asteraceae</taxon>
        <taxon>Asteroideae</taxon>
        <taxon>Heliantheae alliance</taxon>
        <taxon>Tageteae</taxon>
        <taxon>Tagetes</taxon>
    </lineage>
</organism>
<evidence type="ECO:0000256" key="1">
    <source>
        <dbReference type="ARBA" id="ARBA00005921"/>
    </source>
</evidence>
<reference evidence="4" key="1">
    <citation type="journal article" date="2023" name="bioRxiv">
        <title>Improved chromosome-level genome assembly for marigold (Tagetes erecta).</title>
        <authorList>
            <person name="Jiang F."/>
            <person name="Yuan L."/>
            <person name="Wang S."/>
            <person name="Wang H."/>
            <person name="Xu D."/>
            <person name="Wang A."/>
            <person name="Fan W."/>
        </authorList>
    </citation>
    <scope>NUCLEOTIDE SEQUENCE</scope>
    <source>
        <strain evidence="4">WSJ</strain>
        <tissue evidence="4">Leaf</tissue>
    </source>
</reference>
<proteinExistence type="inferred from homology"/>
<gene>
    <name evidence="4" type="ORF">QVD17_30248</name>
</gene>
<dbReference type="AlphaFoldDB" id="A0AAD8K1J8"/>
<comment type="caution">
    <text evidence="4">The sequence shown here is derived from an EMBL/GenBank/DDBJ whole genome shotgun (WGS) entry which is preliminary data.</text>
</comment>
<feature type="coiled-coil region" evidence="3">
    <location>
        <begin position="83"/>
        <end position="183"/>
    </location>
</feature>
<dbReference type="InterPro" id="IPR008587">
    <property type="entry name" value="FPP_plant"/>
</dbReference>
<dbReference type="PANTHER" id="PTHR31580">
    <property type="entry name" value="FILAMENT-LIKE PLANT PROTEIN 4"/>
    <property type="match status" value="1"/>
</dbReference>
<comment type="similarity">
    <text evidence="1">Belongs to the FPP family.</text>
</comment>
<dbReference type="Pfam" id="PF05911">
    <property type="entry name" value="FPP"/>
    <property type="match status" value="2"/>
</dbReference>
<keyword evidence="5" id="KW-1185">Reference proteome</keyword>
<evidence type="ECO:0000256" key="3">
    <source>
        <dbReference type="SAM" id="Coils"/>
    </source>
</evidence>
<evidence type="ECO:0000313" key="5">
    <source>
        <dbReference type="Proteomes" id="UP001229421"/>
    </source>
</evidence>
<keyword evidence="2 3" id="KW-0175">Coiled coil</keyword>
<name>A0AAD8K1J8_TARER</name>
<feature type="coiled-coil region" evidence="3">
    <location>
        <begin position="353"/>
        <end position="380"/>
    </location>
</feature>
<evidence type="ECO:0000313" key="4">
    <source>
        <dbReference type="EMBL" id="KAK1414502.1"/>
    </source>
</evidence>
<dbReference type="PANTHER" id="PTHR31580:SF46">
    <property type="entry name" value="FILAMENT-LIKE PLANT PROTEIN-RELATED"/>
    <property type="match status" value="1"/>
</dbReference>
<accession>A0AAD8K1J8</accession>
<evidence type="ECO:0000256" key="2">
    <source>
        <dbReference type="ARBA" id="ARBA00023054"/>
    </source>
</evidence>